<feature type="transmembrane region" description="Helical" evidence="10">
    <location>
        <begin position="258"/>
        <end position="277"/>
    </location>
</feature>
<evidence type="ECO:0000256" key="7">
    <source>
        <dbReference type="ARBA" id="ARBA00023065"/>
    </source>
</evidence>
<dbReference type="GO" id="GO:0042910">
    <property type="term" value="F:xenobiotic transmembrane transporter activity"/>
    <property type="evidence" value="ECO:0007669"/>
    <property type="project" value="InterPro"/>
</dbReference>
<evidence type="ECO:0000256" key="4">
    <source>
        <dbReference type="ARBA" id="ARBA00022475"/>
    </source>
</evidence>
<keyword evidence="7" id="KW-0406">Ion transport</keyword>
<accession>A0A934VQF7</accession>
<feature type="transmembrane region" description="Helical" evidence="10">
    <location>
        <begin position="21"/>
        <end position="39"/>
    </location>
</feature>
<reference evidence="11" key="1">
    <citation type="submission" date="2021-01" db="EMBL/GenBank/DDBJ databases">
        <title>Modified the classification status of verrucomicrobia.</title>
        <authorList>
            <person name="Feng X."/>
        </authorList>
    </citation>
    <scope>NUCLEOTIDE SEQUENCE</scope>
    <source>
        <strain evidence="11">KCTC 13126</strain>
    </source>
</reference>
<dbReference type="InterPro" id="IPR048279">
    <property type="entry name" value="MdtK-like"/>
</dbReference>
<dbReference type="NCBIfam" id="TIGR00797">
    <property type="entry name" value="matE"/>
    <property type="match status" value="1"/>
</dbReference>
<sequence>MSELLKGSVSGHLRRLTIPSIGGMLAIMVFNLTDTWYVSRLGTEELAAMGFTFSVVMVVGTLSIGFSAGSASIITRALGAGNVGLARRAVSGGLVLTIAGTLVVSVAGYFSIDPLFSALGAKGRILDLVGEYMSVWFLGAVFSIMPPVSDSCLRAAGDVKRPMYVMCICAALNIVLDPILIFGFGPVPAMGLEGAAIATLIARSVGMVASLYFLHFSHRLIDWNVPSLGELARSWMEILRLGVPASLNQVLGPLAQGFYIRVAAGVGGAEAVAAMATGTRVEAFLFILAYGYGIALVPFVGQNYGARAMDRVRETRQITLRFAWLYAALTFLILLPLATPVSGLFSVEAEVVRQSSLYLIVASLGHVGLHSSTWLSQMLNVVGKPRPVMVISVVRVFFLIMPLCYLGAKFWGFAGLVAGIAIGNLVSGVHAYFVSRPHLGLGSELFSPGRRDLSRDKHAPKGSVR</sequence>
<feature type="transmembrane region" description="Helical" evidence="10">
    <location>
        <begin position="132"/>
        <end position="153"/>
    </location>
</feature>
<dbReference type="InterPro" id="IPR050222">
    <property type="entry name" value="MATE_MdtK"/>
</dbReference>
<gene>
    <name evidence="11" type="ORF">JIN87_15585</name>
</gene>
<feature type="transmembrane region" description="Helical" evidence="10">
    <location>
        <begin position="322"/>
        <end position="345"/>
    </location>
</feature>
<evidence type="ECO:0000256" key="6">
    <source>
        <dbReference type="ARBA" id="ARBA00022989"/>
    </source>
</evidence>
<feature type="transmembrane region" description="Helical" evidence="10">
    <location>
        <begin position="196"/>
        <end position="214"/>
    </location>
</feature>
<dbReference type="EMBL" id="JAENIL010000028">
    <property type="protein sequence ID" value="MBK1878302.1"/>
    <property type="molecule type" value="Genomic_DNA"/>
</dbReference>
<dbReference type="Pfam" id="PF01554">
    <property type="entry name" value="MatE"/>
    <property type="match status" value="2"/>
</dbReference>
<feature type="transmembrane region" description="Helical" evidence="10">
    <location>
        <begin position="414"/>
        <end position="434"/>
    </location>
</feature>
<keyword evidence="5 10" id="KW-0812">Transmembrane</keyword>
<evidence type="ECO:0000256" key="2">
    <source>
        <dbReference type="ARBA" id="ARBA00022448"/>
    </source>
</evidence>
<keyword evidence="12" id="KW-1185">Reference proteome</keyword>
<evidence type="ECO:0000256" key="3">
    <source>
        <dbReference type="ARBA" id="ARBA00022449"/>
    </source>
</evidence>
<dbReference type="PANTHER" id="PTHR43298:SF2">
    <property type="entry name" value="FMN_FAD EXPORTER YEEO-RELATED"/>
    <property type="match status" value="1"/>
</dbReference>
<keyword evidence="2" id="KW-0813">Transport</keyword>
<feature type="transmembrane region" description="Helical" evidence="10">
    <location>
        <begin position="388"/>
        <end position="408"/>
    </location>
</feature>
<feature type="transmembrane region" description="Helical" evidence="10">
    <location>
        <begin position="283"/>
        <end position="301"/>
    </location>
</feature>
<evidence type="ECO:0000313" key="11">
    <source>
        <dbReference type="EMBL" id="MBK1878302.1"/>
    </source>
</evidence>
<comment type="subcellular location">
    <subcellularLocation>
        <location evidence="1">Cell membrane</location>
        <topology evidence="1">Multi-pass membrane protein</topology>
    </subcellularLocation>
</comment>
<dbReference type="Proteomes" id="UP000617628">
    <property type="component" value="Unassembled WGS sequence"/>
</dbReference>
<evidence type="ECO:0000256" key="8">
    <source>
        <dbReference type="ARBA" id="ARBA00023136"/>
    </source>
</evidence>
<dbReference type="GO" id="GO:0015297">
    <property type="term" value="F:antiporter activity"/>
    <property type="evidence" value="ECO:0007669"/>
    <property type="project" value="UniProtKB-KW"/>
</dbReference>
<evidence type="ECO:0000256" key="5">
    <source>
        <dbReference type="ARBA" id="ARBA00022692"/>
    </source>
</evidence>
<dbReference type="PIRSF" id="PIRSF006603">
    <property type="entry name" value="DinF"/>
    <property type="match status" value="1"/>
</dbReference>
<dbReference type="GO" id="GO:0005886">
    <property type="term" value="C:plasma membrane"/>
    <property type="evidence" value="ECO:0007669"/>
    <property type="project" value="UniProtKB-SubCell"/>
</dbReference>
<organism evidence="11 12">
    <name type="scientific">Pelagicoccus mobilis</name>
    <dbReference type="NCBI Taxonomy" id="415221"/>
    <lineage>
        <taxon>Bacteria</taxon>
        <taxon>Pseudomonadati</taxon>
        <taxon>Verrucomicrobiota</taxon>
        <taxon>Opitutia</taxon>
        <taxon>Puniceicoccales</taxon>
        <taxon>Pelagicoccaceae</taxon>
        <taxon>Pelagicoccus</taxon>
    </lineage>
</organism>
<dbReference type="InterPro" id="IPR002528">
    <property type="entry name" value="MATE_fam"/>
</dbReference>
<protein>
    <recommendedName>
        <fullName evidence="9">Multidrug-efflux transporter</fullName>
    </recommendedName>
</protein>
<evidence type="ECO:0000313" key="12">
    <source>
        <dbReference type="Proteomes" id="UP000617628"/>
    </source>
</evidence>
<dbReference type="PANTHER" id="PTHR43298">
    <property type="entry name" value="MULTIDRUG RESISTANCE PROTEIN NORM-RELATED"/>
    <property type="match status" value="1"/>
</dbReference>
<feature type="transmembrane region" description="Helical" evidence="10">
    <location>
        <begin position="51"/>
        <end position="78"/>
    </location>
</feature>
<proteinExistence type="predicted"/>
<dbReference type="AlphaFoldDB" id="A0A934VQF7"/>
<name>A0A934VQF7_9BACT</name>
<keyword evidence="3" id="KW-0050">Antiport</keyword>
<keyword evidence="4" id="KW-1003">Cell membrane</keyword>
<feature type="transmembrane region" description="Helical" evidence="10">
    <location>
        <begin position="90"/>
        <end position="112"/>
    </location>
</feature>
<comment type="caution">
    <text evidence="11">The sequence shown here is derived from an EMBL/GenBank/DDBJ whole genome shotgun (WGS) entry which is preliminary data.</text>
</comment>
<dbReference type="GO" id="GO:0006811">
    <property type="term" value="P:monoatomic ion transport"/>
    <property type="evidence" value="ECO:0007669"/>
    <property type="project" value="UniProtKB-KW"/>
</dbReference>
<keyword evidence="8 10" id="KW-0472">Membrane</keyword>
<evidence type="ECO:0000256" key="9">
    <source>
        <dbReference type="ARBA" id="ARBA00031636"/>
    </source>
</evidence>
<dbReference type="RefSeq" id="WP_200356514.1">
    <property type="nucleotide sequence ID" value="NZ_JAENIL010000028.1"/>
</dbReference>
<evidence type="ECO:0000256" key="10">
    <source>
        <dbReference type="SAM" id="Phobius"/>
    </source>
</evidence>
<feature type="transmembrane region" description="Helical" evidence="10">
    <location>
        <begin position="165"/>
        <end position="184"/>
    </location>
</feature>
<keyword evidence="6 10" id="KW-1133">Transmembrane helix</keyword>
<evidence type="ECO:0000256" key="1">
    <source>
        <dbReference type="ARBA" id="ARBA00004651"/>
    </source>
</evidence>